<gene>
    <name evidence="6" type="ORF">MPL1_09597</name>
</gene>
<dbReference type="GO" id="GO:0016491">
    <property type="term" value="F:oxidoreductase activity"/>
    <property type="evidence" value="ECO:0007669"/>
    <property type="project" value="UniProtKB-KW"/>
</dbReference>
<dbReference type="Gene3D" id="3.20.20.100">
    <property type="entry name" value="NADP-dependent oxidoreductase domain"/>
    <property type="match status" value="1"/>
</dbReference>
<evidence type="ECO:0000313" key="6">
    <source>
        <dbReference type="EMBL" id="EMR12596.1"/>
    </source>
</evidence>
<accession>M7NZE8</accession>
<dbReference type="EMBL" id="APHR01000051">
    <property type="protein sequence ID" value="EMR12596.1"/>
    <property type="molecule type" value="Genomic_DNA"/>
</dbReference>
<dbReference type="InterPro" id="IPR036812">
    <property type="entry name" value="NAD(P)_OxRdtase_dom_sf"/>
</dbReference>
<protein>
    <recommendedName>
        <fullName evidence="4">Protein tas</fullName>
    </recommendedName>
</protein>
<dbReference type="STRING" id="1286106.MPL1_09597"/>
<evidence type="ECO:0000259" key="5">
    <source>
        <dbReference type="Pfam" id="PF00248"/>
    </source>
</evidence>
<evidence type="ECO:0000256" key="1">
    <source>
        <dbReference type="ARBA" id="ARBA00022857"/>
    </source>
</evidence>
<dbReference type="AlphaFoldDB" id="M7NZE8"/>
<keyword evidence="2" id="KW-0560">Oxidoreductase</keyword>
<comment type="caution">
    <text evidence="6">The sequence shown here is derived from an EMBL/GenBank/DDBJ whole genome shotgun (WGS) entry which is preliminary data.</text>
</comment>
<dbReference type="RefSeq" id="WP_009726889.1">
    <property type="nucleotide sequence ID" value="NZ_APHR01000051.1"/>
</dbReference>
<dbReference type="OrthoDB" id="9772407at2"/>
<evidence type="ECO:0000313" key="7">
    <source>
        <dbReference type="Proteomes" id="UP000012019"/>
    </source>
</evidence>
<dbReference type="PANTHER" id="PTHR43364">
    <property type="entry name" value="NADH-SPECIFIC METHYLGLYOXAL REDUCTASE-RELATED"/>
    <property type="match status" value="1"/>
</dbReference>
<dbReference type="InterPro" id="IPR023210">
    <property type="entry name" value="NADP_OxRdtase_dom"/>
</dbReference>
<feature type="domain" description="NADP-dependent oxidoreductase" evidence="5">
    <location>
        <begin position="15"/>
        <end position="339"/>
    </location>
</feature>
<dbReference type="InterPro" id="IPR050523">
    <property type="entry name" value="AKR_Detox_Biosynth"/>
</dbReference>
<comment type="similarity">
    <text evidence="3">Belongs to the aldo/keto reductase family. Aldo/keto reductase 2 subfamily.</text>
</comment>
<proteinExistence type="inferred from homology"/>
<name>M7NZE8_9GAMM</name>
<dbReference type="FunFam" id="3.20.20.100:FF:000005">
    <property type="entry name" value="NADP(H)-dependent aldo-keto reductase"/>
    <property type="match status" value="1"/>
</dbReference>
<dbReference type="NCBIfam" id="NF007912">
    <property type="entry name" value="PRK10625.1"/>
    <property type="match status" value="1"/>
</dbReference>
<organism evidence="6 7">
    <name type="scientific">Methylophaga lonarensis MPL</name>
    <dbReference type="NCBI Taxonomy" id="1286106"/>
    <lineage>
        <taxon>Bacteria</taxon>
        <taxon>Pseudomonadati</taxon>
        <taxon>Pseudomonadota</taxon>
        <taxon>Gammaproteobacteria</taxon>
        <taxon>Thiotrichales</taxon>
        <taxon>Piscirickettsiaceae</taxon>
        <taxon>Methylophaga</taxon>
    </lineage>
</organism>
<evidence type="ECO:0000256" key="4">
    <source>
        <dbReference type="ARBA" id="ARBA00070119"/>
    </source>
</evidence>
<dbReference type="CDD" id="cd19094">
    <property type="entry name" value="AKR_Tas-like"/>
    <property type="match status" value="1"/>
</dbReference>
<evidence type="ECO:0000256" key="3">
    <source>
        <dbReference type="ARBA" id="ARBA00038157"/>
    </source>
</evidence>
<dbReference type="Proteomes" id="UP000012019">
    <property type="component" value="Unassembled WGS sequence"/>
</dbReference>
<sequence>MRYNTLGHSDLSVSEICLGTMTFGEQNTEAEGHEQLDYAVAQGVNFIDTAELYAIPPKAETYGETERIIGTWLKARGRRDDVVLASKMAGPGPDWIPHIRGGHSRFNAEQISLALDNSLKRLQTDYVDLYQLHWPERKTNYFGKLGFEADLSEPDLTPVEETLQALAGQVKAGKIRYIGLSNETPWGMMQFLSVAKQLQLPLIVSVQNPYSLLNRTYEIGCAEISYRESVGLLAYSPLGFGVLSGKYVEGSADDNARLNLWPHYARYSNPQAIEATKAYVELARRNGLEPAQMALAFVNSRPFVASNIIGATSMQQLESNIASTELTLSATLLEEIEAIHKQWPNPSP</sequence>
<keyword evidence="1" id="KW-0521">NADP</keyword>
<dbReference type="eggNOG" id="COG0667">
    <property type="taxonomic scope" value="Bacteria"/>
</dbReference>
<dbReference type="SUPFAM" id="SSF51430">
    <property type="entry name" value="NAD(P)-linked oxidoreductase"/>
    <property type="match status" value="1"/>
</dbReference>
<evidence type="ECO:0000256" key="2">
    <source>
        <dbReference type="ARBA" id="ARBA00023002"/>
    </source>
</evidence>
<dbReference type="Pfam" id="PF00248">
    <property type="entry name" value="Aldo_ket_red"/>
    <property type="match status" value="1"/>
</dbReference>
<dbReference type="PATRIC" id="fig|1286106.3.peg.1926"/>
<reference evidence="6 7" key="1">
    <citation type="journal article" date="2013" name="Genome Announc.">
        <title>Draft Genome Sequence of Methylophaga lonarensis MPLT, a Haloalkaliphilic (Non-Methane-Utilizing) Methylotroph.</title>
        <authorList>
            <person name="Shetty S.A."/>
            <person name="Marathe N.P."/>
            <person name="Munot H."/>
            <person name="Antony C.P."/>
            <person name="Dhotre D.P."/>
            <person name="Murrell J.C."/>
            <person name="Shouche Y.S."/>
        </authorList>
    </citation>
    <scope>NUCLEOTIDE SEQUENCE [LARGE SCALE GENOMIC DNA]</scope>
    <source>
        <strain evidence="6 7">MPL</strain>
    </source>
</reference>
<dbReference type="PANTHER" id="PTHR43364:SF17">
    <property type="entry name" value="ALDO KETO REDUCTASE"/>
    <property type="match status" value="1"/>
</dbReference>
<keyword evidence="7" id="KW-1185">Reference proteome</keyword>